<evidence type="ECO:0000259" key="2">
    <source>
        <dbReference type="PROSITE" id="PS50943"/>
    </source>
</evidence>
<proteinExistence type="inferred from homology"/>
<dbReference type="SUPFAM" id="SSF47413">
    <property type="entry name" value="lambda repressor-like DNA-binding domains"/>
    <property type="match status" value="1"/>
</dbReference>
<dbReference type="InterPro" id="IPR010982">
    <property type="entry name" value="Lambda_DNA-bd_dom_sf"/>
</dbReference>
<dbReference type="InterPro" id="IPR010359">
    <property type="entry name" value="IrrE_HExxH"/>
</dbReference>
<evidence type="ECO:0000256" key="1">
    <source>
        <dbReference type="ARBA" id="ARBA00007227"/>
    </source>
</evidence>
<dbReference type="EMBL" id="VMSD01000002">
    <property type="protein sequence ID" value="KAF0848438.1"/>
    <property type="molecule type" value="Genomic_DNA"/>
</dbReference>
<comment type="similarity">
    <text evidence="1">Belongs to the short-chain fatty acyl-CoA assimilation regulator (ScfR) family.</text>
</comment>
<evidence type="ECO:0000313" key="3">
    <source>
        <dbReference type="EMBL" id="KAF0848438.1"/>
    </source>
</evidence>
<reference evidence="3 4" key="1">
    <citation type="submission" date="2019-07" db="EMBL/GenBank/DDBJ databases">
        <title>Genomic Encyclopedia of Type Strains, Phase IV (KMG-IV): sequencing the most valuable type-strain genomes for metagenomic binning, comparative biology and taxonomic classification.</title>
        <authorList>
            <person name="Goeker M."/>
        </authorList>
    </citation>
    <scope>NUCLEOTIDE SEQUENCE [LARGE SCALE GENOMIC DNA]</scope>
    <source>
        <strain evidence="3 4">DSM 44831</strain>
    </source>
</reference>
<sequence>MTELDAATLGGRIADARTRRGLTQAELATAIALDRSALAKIEGGTRRVSALELANIAVEVGERIEWFIHASTPAIVSHRNLQEPGAPSPEIDRELERIAWNVEFAQANDHEFNAPPSLQIPKPMSLSEAETSAKRVRTLLQLAPNEPVHDIAGATEQFGLLAFSFDLGTNGADAASLALQSGGIALVNGHLHVGRRRVALAHELGHFLFADEYSIDWRLGTNEDDSAWETRLDRFARAVLLPADSLKSEWESAVSDHGLRAAAVILGSKYQVDMTTLAIRLKELKVANGSQFGFIRSVRTTRADIIELDLVPRHDLEPKFLARGYEKSVLRLYRSSTVSPIRAVDLLFDSITEDQLPPPKPIAANAIWEFV</sequence>
<comment type="caution">
    <text evidence="3">The sequence shown here is derived from an EMBL/GenBank/DDBJ whole genome shotgun (WGS) entry which is preliminary data.</text>
</comment>
<keyword evidence="4" id="KW-1185">Reference proteome</keyword>
<organism evidence="3 4">
    <name type="scientific">Nocardia caishijiensis</name>
    <dbReference type="NCBI Taxonomy" id="184756"/>
    <lineage>
        <taxon>Bacteria</taxon>
        <taxon>Bacillati</taxon>
        <taxon>Actinomycetota</taxon>
        <taxon>Actinomycetes</taxon>
        <taxon>Mycobacteriales</taxon>
        <taxon>Nocardiaceae</taxon>
        <taxon>Nocardia</taxon>
    </lineage>
</organism>
<dbReference type="PANTHER" id="PTHR43236">
    <property type="entry name" value="ANTITOXIN HIGA1"/>
    <property type="match status" value="1"/>
</dbReference>
<dbReference type="Gene3D" id="1.10.10.2910">
    <property type="match status" value="1"/>
</dbReference>
<gene>
    <name evidence="3" type="ORF">FNL39_102587</name>
</gene>
<dbReference type="RefSeq" id="WP_084458369.1">
    <property type="nucleotide sequence ID" value="NZ_VMSD01000002.1"/>
</dbReference>
<dbReference type="SMART" id="SM00530">
    <property type="entry name" value="HTH_XRE"/>
    <property type="match status" value="1"/>
</dbReference>
<accession>A0ABQ6YRP3</accession>
<dbReference type="CDD" id="cd00093">
    <property type="entry name" value="HTH_XRE"/>
    <property type="match status" value="1"/>
</dbReference>
<dbReference type="Pfam" id="PF06114">
    <property type="entry name" value="Peptidase_M78"/>
    <property type="match status" value="1"/>
</dbReference>
<dbReference type="InterPro" id="IPR001387">
    <property type="entry name" value="Cro/C1-type_HTH"/>
</dbReference>
<dbReference type="Pfam" id="PF01381">
    <property type="entry name" value="HTH_3"/>
    <property type="match status" value="1"/>
</dbReference>
<name>A0ABQ6YRP3_9NOCA</name>
<dbReference type="Proteomes" id="UP000798951">
    <property type="component" value="Unassembled WGS sequence"/>
</dbReference>
<evidence type="ECO:0000313" key="4">
    <source>
        <dbReference type="Proteomes" id="UP000798951"/>
    </source>
</evidence>
<dbReference type="PROSITE" id="PS50943">
    <property type="entry name" value="HTH_CROC1"/>
    <property type="match status" value="1"/>
</dbReference>
<feature type="domain" description="HTH cro/C1-type" evidence="2">
    <location>
        <begin position="13"/>
        <end position="67"/>
    </location>
</feature>
<dbReference type="Gene3D" id="1.10.260.40">
    <property type="entry name" value="lambda repressor-like DNA-binding domains"/>
    <property type="match status" value="1"/>
</dbReference>
<dbReference type="PANTHER" id="PTHR43236:SF1">
    <property type="entry name" value="BLL7220 PROTEIN"/>
    <property type="match status" value="1"/>
</dbReference>
<protein>
    <submittedName>
        <fullName evidence="3">Helix-turn-helix protein</fullName>
    </submittedName>
</protein>
<dbReference type="InterPro" id="IPR052345">
    <property type="entry name" value="Rad_response_metalloprotease"/>
</dbReference>